<sequence>MNYDEFLDALAAGDERYLESPEGHGWLPPRRVCPESGSTDLSPAALPEEGEIVALTQVHVPAPDFADDAPYCTAVVDFGPVRVTGVLQGVEYEAVAIGDTVTAGVGHSETTDERIVVFEPV</sequence>
<dbReference type="AlphaFoldDB" id="A0A1U7EXB5"/>
<dbReference type="RefSeq" id="WP_011323431.1">
    <property type="nucleotide sequence ID" value="NC_007426.1"/>
</dbReference>
<accession>A0A1U7EXB5</accession>
<dbReference type="OrthoDB" id="9573at2157"/>
<dbReference type="EnsemblBacteria" id="CAI49811">
    <property type="protein sequence ID" value="CAI49811"/>
    <property type="gene ID" value="NP_3440A"/>
</dbReference>
<evidence type="ECO:0000259" key="1">
    <source>
        <dbReference type="Pfam" id="PF01796"/>
    </source>
</evidence>
<dbReference type="HOGENOM" id="CLU_119412_0_0_2"/>
<protein>
    <submittedName>
        <fullName evidence="2">DUF35 family protein</fullName>
    </submittedName>
</protein>
<gene>
    <name evidence="2" type="ordered locus">NP_3440A</name>
</gene>
<dbReference type="KEGG" id="nph:NP_3440A"/>
<dbReference type="InterPro" id="IPR052513">
    <property type="entry name" value="Thioester_dehydratase-like"/>
</dbReference>
<dbReference type="SUPFAM" id="SSF50249">
    <property type="entry name" value="Nucleic acid-binding proteins"/>
    <property type="match status" value="1"/>
</dbReference>
<feature type="domain" description="ChsH2 C-terminal OB-fold" evidence="1">
    <location>
        <begin position="45"/>
        <end position="103"/>
    </location>
</feature>
<evidence type="ECO:0000313" key="2">
    <source>
        <dbReference type="EMBL" id="CAI49811.1"/>
    </source>
</evidence>
<organism evidence="2 3">
    <name type="scientific">Natronomonas pharaonis (strain ATCC 35678 / DSM 2160 / CIP 103997 / JCM 8858 / NBRC 14720 / NCIMB 2260 / Gabara)</name>
    <name type="common">Halobacterium pharaonis</name>
    <dbReference type="NCBI Taxonomy" id="348780"/>
    <lineage>
        <taxon>Archaea</taxon>
        <taxon>Methanobacteriati</taxon>
        <taxon>Methanobacteriota</taxon>
        <taxon>Stenosarchaea group</taxon>
        <taxon>Halobacteria</taxon>
        <taxon>Halobacteriales</taxon>
        <taxon>Natronomonadaceae</taxon>
        <taxon>Natronomonas</taxon>
    </lineage>
</organism>
<dbReference type="GeneID" id="3701773"/>
<dbReference type="InterPro" id="IPR012340">
    <property type="entry name" value="NA-bd_OB-fold"/>
</dbReference>
<proteinExistence type="predicted"/>
<dbReference type="PANTHER" id="PTHR34075:SF5">
    <property type="entry name" value="BLR3430 PROTEIN"/>
    <property type="match status" value="1"/>
</dbReference>
<dbReference type="InterPro" id="IPR002878">
    <property type="entry name" value="ChsH2_C"/>
</dbReference>
<dbReference type="EMBL" id="CR936257">
    <property type="protein sequence ID" value="CAI49811.1"/>
    <property type="molecule type" value="Genomic_DNA"/>
</dbReference>
<name>A0A1U7EXB5_NATPD</name>
<dbReference type="Pfam" id="PF01796">
    <property type="entry name" value="OB_ChsH2_C"/>
    <property type="match status" value="1"/>
</dbReference>
<dbReference type="STRING" id="348780.NP_3440A"/>
<dbReference type="eggNOG" id="arCOG01286">
    <property type="taxonomic scope" value="Archaea"/>
</dbReference>
<dbReference type="PANTHER" id="PTHR34075">
    <property type="entry name" value="BLR3430 PROTEIN"/>
    <property type="match status" value="1"/>
</dbReference>
<keyword evidence="3" id="KW-1185">Reference proteome</keyword>
<evidence type="ECO:0000313" key="3">
    <source>
        <dbReference type="Proteomes" id="UP000002698"/>
    </source>
</evidence>
<dbReference type="Proteomes" id="UP000002698">
    <property type="component" value="Chromosome"/>
</dbReference>
<reference evidence="2 3" key="1">
    <citation type="journal article" date="2005" name="Genome Res.">
        <title>Living with two extremes: conclusions from the genome sequence of Natronomonas pharaonis.</title>
        <authorList>
            <person name="Falb M."/>
            <person name="Pfeiffer F."/>
            <person name="Palm P."/>
            <person name="Rodewald K."/>
            <person name="Hickmann V."/>
            <person name="Tittor J."/>
            <person name="Oesterhelt D."/>
        </authorList>
    </citation>
    <scope>NUCLEOTIDE SEQUENCE [LARGE SCALE GENOMIC DNA]</scope>
    <source>
        <strain evidence="3">ATCC 35678 / DSM 2160 / CIP 103997 / JCM 8858 / NBRC 14720 / NCIMB 2260 / Gabara</strain>
    </source>
</reference>